<keyword evidence="11" id="KW-1185">Reference proteome</keyword>
<feature type="region of interest" description="Disordered" evidence="8">
    <location>
        <begin position="390"/>
        <end position="488"/>
    </location>
</feature>
<feature type="region of interest" description="Disordered" evidence="8">
    <location>
        <begin position="737"/>
        <end position="975"/>
    </location>
</feature>
<feature type="compositionally biased region" description="Polar residues" evidence="8">
    <location>
        <begin position="101"/>
        <end position="120"/>
    </location>
</feature>
<feature type="compositionally biased region" description="Acidic residues" evidence="8">
    <location>
        <begin position="778"/>
        <end position="787"/>
    </location>
</feature>
<feature type="compositionally biased region" description="Acidic residues" evidence="8">
    <location>
        <begin position="410"/>
        <end position="419"/>
    </location>
</feature>
<dbReference type="SMART" id="SM01312">
    <property type="entry name" value="RTC4"/>
    <property type="match status" value="1"/>
</dbReference>
<dbReference type="AlphaFoldDB" id="B0CYA5"/>
<feature type="region of interest" description="Disordered" evidence="8">
    <location>
        <begin position="101"/>
        <end position="378"/>
    </location>
</feature>
<feature type="compositionally biased region" description="Polar residues" evidence="8">
    <location>
        <begin position="949"/>
        <end position="961"/>
    </location>
</feature>
<evidence type="ECO:0000256" key="8">
    <source>
        <dbReference type="SAM" id="MobiDB-lite"/>
    </source>
</evidence>
<comment type="function">
    <text evidence="1">May be involved in a process influencing telomere capping.</text>
</comment>
<keyword evidence="6" id="KW-0963">Cytoplasm</keyword>
<dbReference type="PANTHER" id="PTHR41391:SF1">
    <property type="entry name" value="RESTRICTION OF TELOMERE CAPPING PROTEIN 4"/>
    <property type="match status" value="1"/>
</dbReference>
<keyword evidence="7" id="KW-0539">Nucleus</keyword>
<dbReference type="InterPro" id="IPR028094">
    <property type="entry name" value="RTC4_C"/>
</dbReference>
<dbReference type="Proteomes" id="UP000001194">
    <property type="component" value="Unassembled WGS sequence"/>
</dbReference>
<feature type="region of interest" description="Disordered" evidence="8">
    <location>
        <begin position="1007"/>
        <end position="1048"/>
    </location>
</feature>
<evidence type="ECO:0000256" key="6">
    <source>
        <dbReference type="ARBA" id="ARBA00022490"/>
    </source>
</evidence>
<dbReference type="GeneID" id="6072716"/>
<evidence type="ECO:0000256" key="5">
    <source>
        <dbReference type="ARBA" id="ARBA00015162"/>
    </source>
</evidence>
<evidence type="ECO:0000256" key="3">
    <source>
        <dbReference type="ARBA" id="ARBA00004496"/>
    </source>
</evidence>
<dbReference type="OrthoDB" id="128308at2759"/>
<feature type="compositionally biased region" description="Polar residues" evidence="8">
    <location>
        <begin position="1093"/>
        <end position="1102"/>
    </location>
</feature>
<evidence type="ECO:0000313" key="11">
    <source>
        <dbReference type="Proteomes" id="UP000001194"/>
    </source>
</evidence>
<evidence type="ECO:0000313" key="10">
    <source>
        <dbReference type="EMBL" id="EDR12410.1"/>
    </source>
</evidence>
<feature type="compositionally biased region" description="Pro residues" evidence="8">
    <location>
        <begin position="1028"/>
        <end position="1039"/>
    </location>
</feature>
<name>B0CYA5_LACBS</name>
<feature type="region of interest" description="Disordered" evidence="8">
    <location>
        <begin position="1082"/>
        <end position="1124"/>
    </location>
</feature>
<evidence type="ECO:0000256" key="7">
    <source>
        <dbReference type="ARBA" id="ARBA00023242"/>
    </source>
</evidence>
<dbReference type="InterPro" id="IPR039024">
    <property type="entry name" value="RTC4"/>
</dbReference>
<feature type="compositionally biased region" description="Polar residues" evidence="8">
    <location>
        <begin position="337"/>
        <end position="352"/>
    </location>
</feature>
<protein>
    <recommendedName>
        <fullName evidence="5">Restriction of telomere capping protein 4</fullName>
    </recommendedName>
</protein>
<proteinExistence type="inferred from homology"/>
<comment type="subcellular location">
    <subcellularLocation>
        <location evidence="3">Cytoplasm</location>
    </subcellularLocation>
    <subcellularLocation>
        <location evidence="2">Nucleus</location>
    </subcellularLocation>
</comment>
<dbReference type="PANTHER" id="PTHR41391">
    <property type="entry name" value="RESTRICTION OF TELOMERE CAPPING PROTEIN 4"/>
    <property type="match status" value="1"/>
</dbReference>
<feature type="compositionally biased region" description="Polar residues" evidence="8">
    <location>
        <begin position="435"/>
        <end position="455"/>
    </location>
</feature>
<accession>B0CYA5</accession>
<organism evidence="11">
    <name type="scientific">Laccaria bicolor (strain S238N-H82 / ATCC MYA-4686)</name>
    <name type="common">Bicoloured deceiver</name>
    <name type="synonym">Laccaria laccata var. bicolor</name>
    <dbReference type="NCBI Taxonomy" id="486041"/>
    <lineage>
        <taxon>Eukaryota</taxon>
        <taxon>Fungi</taxon>
        <taxon>Dikarya</taxon>
        <taxon>Basidiomycota</taxon>
        <taxon>Agaricomycotina</taxon>
        <taxon>Agaricomycetes</taxon>
        <taxon>Agaricomycetidae</taxon>
        <taxon>Agaricales</taxon>
        <taxon>Agaricineae</taxon>
        <taxon>Hydnangiaceae</taxon>
        <taxon>Laccaria</taxon>
    </lineage>
</organism>
<dbReference type="KEGG" id="lbc:LACBIDRAFT_323636"/>
<reference evidence="10 11" key="1">
    <citation type="journal article" date="2008" name="Nature">
        <title>The genome of Laccaria bicolor provides insights into mycorrhizal symbiosis.</title>
        <authorList>
            <person name="Martin F."/>
            <person name="Aerts A."/>
            <person name="Ahren D."/>
            <person name="Brun A."/>
            <person name="Danchin E.G.J."/>
            <person name="Duchaussoy F."/>
            <person name="Gibon J."/>
            <person name="Kohler A."/>
            <person name="Lindquist E."/>
            <person name="Pereda V."/>
            <person name="Salamov A."/>
            <person name="Shapiro H.J."/>
            <person name="Wuyts J."/>
            <person name="Blaudez D."/>
            <person name="Buee M."/>
            <person name="Brokstein P."/>
            <person name="Canbaeck B."/>
            <person name="Cohen D."/>
            <person name="Courty P.E."/>
            <person name="Coutinho P.M."/>
            <person name="Delaruelle C."/>
            <person name="Detter J.C."/>
            <person name="Deveau A."/>
            <person name="DiFazio S."/>
            <person name="Duplessis S."/>
            <person name="Fraissinet-Tachet L."/>
            <person name="Lucic E."/>
            <person name="Frey-Klett P."/>
            <person name="Fourrey C."/>
            <person name="Feussner I."/>
            <person name="Gay G."/>
            <person name="Grimwood J."/>
            <person name="Hoegger P.J."/>
            <person name="Jain P."/>
            <person name="Kilaru S."/>
            <person name="Labbe J."/>
            <person name="Lin Y.C."/>
            <person name="Legue V."/>
            <person name="Le Tacon F."/>
            <person name="Marmeisse R."/>
            <person name="Melayah D."/>
            <person name="Montanini B."/>
            <person name="Muratet M."/>
            <person name="Nehls U."/>
            <person name="Niculita-Hirzel H."/>
            <person name="Oudot-Le Secq M.P."/>
            <person name="Peter M."/>
            <person name="Quesneville H."/>
            <person name="Rajashekar B."/>
            <person name="Reich M."/>
            <person name="Rouhier N."/>
            <person name="Schmutz J."/>
            <person name="Yin T."/>
            <person name="Chalot M."/>
            <person name="Henrissat B."/>
            <person name="Kuees U."/>
            <person name="Lucas S."/>
            <person name="Van de Peer Y."/>
            <person name="Podila G.K."/>
            <person name="Polle A."/>
            <person name="Pukkila P.J."/>
            <person name="Richardson P.M."/>
            <person name="Rouze P."/>
            <person name="Sanders I.R."/>
            <person name="Stajich J.E."/>
            <person name="Tunlid A."/>
            <person name="Tuskan G."/>
            <person name="Grigoriev I.V."/>
        </authorList>
    </citation>
    <scope>NUCLEOTIDE SEQUENCE [LARGE SCALE GENOMIC DNA]</scope>
    <source>
        <strain evidence="11">S238N-H82 / ATCC MYA-4686</strain>
    </source>
</reference>
<dbReference type="GO" id="GO:0005634">
    <property type="term" value="C:nucleus"/>
    <property type="evidence" value="ECO:0007669"/>
    <property type="project" value="UniProtKB-SubCell"/>
</dbReference>
<evidence type="ECO:0000256" key="1">
    <source>
        <dbReference type="ARBA" id="ARBA00002738"/>
    </source>
</evidence>
<evidence type="ECO:0000256" key="4">
    <source>
        <dbReference type="ARBA" id="ARBA00009461"/>
    </source>
</evidence>
<dbReference type="RefSeq" id="XP_001876674.1">
    <property type="nucleotide sequence ID" value="XM_001876639.1"/>
</dbReference>
<dbReference type="Pfam" id="PF14474">
    <property type="entry name" value="RTC4"/>
    <property type="match status" value="1"/>
</dbReference>
<comment type="similarity">
    <text evidence="4">Belongs to the RTC4 family.</text>
</comment>
<feature type="compositionally biased region" description="Low complexity" evidence="8">
    <location>
        <begin position="891"/>
        <end position="905"/>
    </location>
</feature>
<evidence type="ECO:0000259" key="9">
    <source>
        <dbReference type="SMART" id="SM01312"/>
    </source>
</evidence>
<feature type="domain" description="Restriction of telomere capping protein 4 C-terminal" evidence="9">
    <location>
        <begin position="597"/>
        <end position="736"/>
    </location>
</feature>
<sequence>MNERRGARKDLPVTTSRDLVSVPRDTTRFSVTCTTNWAQSPGLPYPGIPYVMESLESELQANAETLQTSTAVRLPKRHGLSMTAGVNGKAFMDLGGSQFEVGSSQTSLGTRKPMTTYTSRSKGKRSTRVVDSDSSSPDELDSLSQSDTHSPRKKPVQKFDEDVQAEPVGDEYATRAQKTSDAIKTLRFRKTGKTQPEASGSKAPPLKENEPRAVQDTGTFSKRSLASKATKPLLDYCETSRPLGDKSPNRRLSPPPSHKPSREKPKPRPIKKPQATTVDAPPKTTKKPNVPSTKKPHLPLPVKRATPPSEAEESRAMHSDSGIPSRTRLPEQFPFLSPTSQRTPRATPSSTMAAKFPLSPPKSRVEFPVPSPLASNDRGKKFASSAFLMPSPQSFDASSKGKGKALVVSAEDDEEDEDGNYGRKSQATRLEPFPMNTQMLRRTSSPSVQLSQAVKRNSDGIRSDGAAKKRRKDDEDDMLSSPPDDYAFEDGDDTLFISPFVDPKTLCPYCDTPLPASPTPLLRSLLAKVCKKSSPDPRPANPLGRKAPLATFISVCQRHRFESQILPEAEQKGWPKTIDWAKVGGRVEAMRDSLQALINDRDDNDGGEFFWATGGPRSKCVFWRDVVSEVKQKGSRAVAGVRGQFSNFEKTQPGYYGELGSVIIHQTLYNLFPPSELDPDLISPLTSNEFIQRVLVPEVAVKLIKEDQNLEGDMGTNEALQILRESSAYGVAMFPEDSGESAAVGPSRGSRGQRREDEMGAGDLIVMERARKRRKELEEEDEEEEEQDQRRIESRGRRTRKGKAKETIQEEDSGLDVVFVPQKPKPRPRPINKFSSSGNALANADVEDEVVVSEREAKTAKRKTSNATLMDNGDVKSQRPKRPTAKKFPFDVDSAADSTDTDSSSRPNPTPRYRSLSASETGNQSVRASPMSSPPLALKNRPQTRTRKGSSSEVNLYSTSGSEDDHSDASRMRKGRKIKKVESFMDIAVDSLEIKDDNDIQDDHYIKTPVANRQSTIEFIDDDTPKPARSPPSRVPPAVPAASESSTVKPLEWARLRRQGKQVKDLAREPLCKASLKPPWVRSMLDAPRGSDESFTSTQTPTPLVERDFGWLLNDSSQSSSGSR</sequence>
<dbReference type="EMBL" id="DS547094">
    <property type="protein sequence ID" value="EDR12410.1"/>
    <property type="molecule type" value="Genomic_DNA"/>
</dbReference>
<feature type="compositionally biased region" description="Basic and acidic residues" evidence="8">
    <location>
        <begin position="456"/>
        <end position="467"/>
    </location>
</feature>
<evidence type="ECO:0000256" key="2">
    <source>
        <dbReference type="ARBA" id="ARBA00004123"/>
    </source>
</evidence>
<dbReference type="HOGENOM" id="CLU_300526_0_0_1"/>
<dbReference type="GO" id="GO:0005737">
    <property type="term" value="C:cytoplasm"/>
    <property type="evidence" value="ECO:0007669"/>
    <property type="project" value="UniProtKB-SubCell"/>
</dbReference>
<dbReference type="InParanoid" id="B0CYA5"/>
<feature type="compositionally biased region" description="Polar residues" evidence="8">
    <location>
        <begin position="916"/>
        <end position="931"/>
    </location>
</feature>
<gene>
    <name evidence="10" type="ORF">LACBIDRAFT_323636</name>
</gene>